<dbReference type="OMA" id="QCPRGAQ"/>
<dbReference type="SUPFAM" id="SSF51445">
    <property type="entry name" value="(Trans)glycosidases"/>
    <property type="match status" value="1"/>
</dbReference>
<dbReference type="Pfam" id="PF00704">
    <property type="entry name" value="Glyco_hydro_18"/>
    <property type="match status" value="1"/>
</dbReference>
<dbReference type="InterPro" id="IPR001223">
    <property type="entry name" value="Glyco_hydro18_cat"/>
</dbReference>
<evidence type="ECO:0000256" key="3">
    <source>
        <dbReference type="ARBA" id="ARBA00023024"/>
    </source>
</evidence>
<evidence type="ECO:0000313" key="12">
    <source>
        <dbReference type="Proteomes" id="UP000007431"/>
    </source>
</evidence>
<evidence type="ECO:0000259" key="10">
    <source>
        <dbReference type="PROSITE" id="PS51910"/>
    </source>
</evidence>
<evidence type="ECO:0000256" key="9">
    <source>
        <dbReference type="SAM" id="SignalP"/>
    </source>
</evidence>
<dbReference type="InterPro" id="IPR029070">
    <property type="entry name" value="Chitinase_insertion_sf"/>
</dbReference>
<evidence type="ECO:0000256" key="1">
    <source>
        <dbReference type="ARBA" id="ARBA00000822"/>
    </source>
</evidence>
<keyword evidence="4" id="KW-0119">Carbohydrate metabolism</keyword>
<evidence type="ECO:0000256" key="2">
    <source>
        <dbReference type="ARBA" id="ARBA00022801"/>
    </source>
</evidence>
<name>D8QJS9_SCHCM</name>
<dbReference type="Gene3D" id="3.20.20.80">
    <property type="entry name" value="Glycosidases"/>
    <property type="match status" value="1"/>
</dbReference>
<dbReference type="Gene3D" id="3.10.50.10">
    <property type="match status" value="1"/>
</dbReference>
<dbReference type="VEuPathDB" id="FungiDB:SCHCODRAFT_02520104"/>
<dbReference type="PROSITE" id="PS01095">
    <property type="entry name" value="GH18_1"/>
    <property type="match status" value="1"/>
</dbReference>
<reference evidence="11 12" key="1">
    <citation type="journal article" date="2010" name="Nat. Biotechnol.">
        <title>Genome sequence of the model mushroom Schizophyllum commune.</title>
        <authorList>
            <person name="Ohm R.A."/>
            <person name="de Jong J.F."/>
            <person name="Lugones L.G."/>
            <person name="Aerts A."/>
            <person name="Kothe E."/>
            <person name="Stajich J.E."/>
            <person name="de Vries R.P."/>
            <person name="Record E."/>
            <person name="Levasseur A."/>
            <person name="Baker S.E."/>
            <person name="Bartholomew K.A."/>
            <person name="Coutinho P.M."/>
            <person name="Erdmann S."/>
            <person name="Fowler T.J."/>
            <person name="Gathman A.C."/>
            <person name="Lombard V."/>
            <person name="Henrissat B."/>
            <person name="Knabe N."/>
            <person name="Kuees U."/>
            <person name="Lilly W.W."/>
            <person name="Lindquist E."/>
            <person name="Lucas S."/>
            <person name="Magnuson J.K."/>
            <person name="Piumi F."/>
            <person name="Raudaskoski M."/>
            <person name="Salamov A."/>
            <person name="Schmutz J."/>
            <person name="Schwarze F.W.M.R."/>
            <person name="vanKuyk P.A."/>
            <person name="Horton J.S."/>
            <person name="Grigoriev I.V."/>
            <person name="Woesten H.A.B."/>
        </authorList>
    </citation>
    <scope>NUCLEOTIDE SEQUENCE [LARGE SCALE GENOMIC DNA]</scope>
    <source>
        <strain evidence="12">H4-8 / FGSC 9210</strain>
    </source>
</reference>
<comment type="similarity">
    <text evidence="8">Belongs to the glycosyl hydrolase 18 family.</text>
</comment>
<dbReference type="STRING" id="578458.D8QJS9"/>
<dbReference type="InterPro" id="IPR001579">
    <property type="entry name" value="Glyco_hydro_18_chit_AS"/>
</dbReference>
<dbReference type="GO" id="GO:0008061">
    <property type="term" value="F:chitin binding"/>
    <property type="evidence" value="ECO:0007669"/>
    <property type="project" value="InterPro"/>
</dbReference>
<dbReference type="Proteomes" id="UP000007431">
    <property type="component" value="Unassembled WGS sequence"/>
</dbReference>
<dbReference type="PROSITE" id="PS51910">
    <property type="entry name" value="GH18_2"/>
    <property type="match status" value="1"/>
</dbReference>
<dbReference type="GO" id="GO:0008843">
    <property type="term" value="F:endochitinase activity"/>
    <property type="evidence" value="ECO:0007669"/>
    <property type="project" value="UniProtKB-EC"/>
</dbReference>
<dbReference type="InParanoid" id="D8QJS9"/>
<keyword evidence="5 7" id="KW-0326">Glycosidase</keyword>
<keyword evidence="6" id="KW-0624">Polysaccharide degradation</keyword>
<keyword evidence="12" id="KW-1185">Reference proteome</keyword>
<feature type="domain" description="GH18" evidence="10">
    <location>
        <begin position="65"/>
        <end position="428"/>
    </location>
</feature>
<dbReference type="eggNOG" id="KOG2806">
    <property type="taxonomic scope" value="Eukaryota"/>
</dbReference>
<dbReference type="GeneID" id="9593463"/>
<dbReference type="GO" id="GO:0006032">
    <property type="term" value="P:chitin catabolic process"/>
    <property type="evidence" value="ECO:0007669"/>
    <property type="project" value="UniProtKB-KW"/>
</dbReference>
<dbReference type="SUPFAM" id="SSF54556">
    <property type="entry name" value="Chitinase insertion domain"/>
    <property type="match status" value="1"/>
</dbReference>
<evidence type="ECO:0000256" key="6">
    <source>
        <dbReference type="ARBA" id="ARBA00023326"/>
    </source>
</evidence>
<evidence type="ECO:0000313" key="11">
    <source>
        <dbReference type="EMBL" id="EFI91861.1"/>
    </source>
</evidence>
<keyword evidence="3" id="KW-0146">Chitin degradation</keyword>
<sequence length="467" mass="51296">MAFNAARLSLLAAVALSVVSSVSATESMKIPSNKNETMRIQAQQENPKVNQVSKRTMLGRQDAGKVNLAYYVNWAIYDGLGNFMPTDIVTDDLTHILYSFADIDPATGHLFLSDEWADEQITFDGDDTSEAGNNLYGCLKQMYKFKLAKRSLKVLLSVGGYTWSQDGHFGFVTNDAARAQFVKDAVQLIEDYGFDGIDLDFEFPASAEEGTGYGKLFAELRTAFDDLQKQKGDAQPYQLSVAVSSGESNYQFLDVKTMDAALNYWNLMAYDYSGAWLDFVANQANVYPDGINNVSTQQALDWYAGAGATTDKVVLGIPVYGRGFEDTDGLGSTYNGVGTGTTQEGVWSYENLPFDGAEVFENTTSISSYSYDKTKRQFISYDTPAIAGAKGQYTVDKGLAGTMFWELSTDKTGQDSLVTAAAAKLGSLDTTENHINFPNSKWDNIKNNLGQATARRSHMRRTRSNSL</sequence>
<dbReference type="EMBL" id="GL377315">
    <property type="protein sequence ID" value="EFI91861.1"/>
    <property type="molecule type" value="Genomic_DNA"/>
</dbReference>
<dbReference type="OrthoDB" id="76388at2759"/>
<dbReference type="InterPro" id="IPR011583">
    <property type="entry name" value="Chitinase_II/V-like_cat"/>
</dbReference>
<comment type="catalytic activity">
    <reaction evidence="1">
        <text>Random endo-hydrolysis of N-acetyl-beta-D-glucosaminide (1-&gt;4)-beta-linkages in chitin and chitodextrins.</text>
        <dbReference type="EC" id="3.2.1.14"/>
    </reaction>
</comment>
<evidence type="ECO:0000256" key="4">
    <source>
        <dbReference type="ARBA" id="ARBA00023277"/>
    </source>
</evidence>
<keyword evidence="2 7" id="KW-0378">Hydrolase</keyword>
<dbReference type="InterPro" id="IPR017853">
    <property type="entry name" value="GH"/>
</dbReference>
<proteinExistence type="inferred from homology"/>
<gene>
    <name evidence="11" type="ORF">SCHCODRAFT_238362</name>
</gene>
<dbReference type="PANTHER" id="PTHR11177">
    <property type="entry name" value="CHITINASE"/>
    <property type="match status" value="1"/>
</dbReference>
<accession>D8QJS9</accession>
<dbReference type="AlphaFoldDB" id="D8QJS9"/>
<dbReference type="GO" id="GO:0005576">
    <property type="term" value="C:extracellular region"/>
    <property type="evidence" value="ECO:0007669"/>
    <property type="project" value="TreeGrafter"/>
</dbReference>
<protein>
    <submittedName>
        <fullName evidence="11">Glycoside hydrolase family 18 protein</fullName>
    </submittedName>
</protein>
<dbReference type="PANTHER" id="PTHR11177:SF317">
    <property type="entry name" value="CHITINASE 12-RELATED"/>
    <property type="match status" value="1"/>
</dbReference>
<feature type="signal peptide" evidence="9">
    <location>
        <begin position="1"/>
        <end position="24"/>
    </location>
</feature>
<dbReference type="CDD" id="cd06548">
    <property type="entry name" value="GH18_chitinase"/>
    <property type="match status" value="1"/>
</dbReference>
<dbReference type="KEGG" id="scm:SCHCO_02520104"/>
<dbReference type="InterPro" id="IPR050314">
    <property type="entry name" value="Glycosyl_Hydrlase_18"/>
</dbReference>
<dbReference type="HOGENOM" id="CLU_002833_1_0_1"/>
<dbReference type="RefSeq" id="XP_003026764.1">
    <property type="nucleotide sequence ID" value="XM_003026718.1"/>
</dbReference>
<dbReference type="SMART" id="SM00636">
    <property type="entry name" value="Glyco_18"/>
    <property type="match status" value="1"/>
</dbReference>
<dbReference type="GO" id="GO:0000272">
    <property type="term" value="P:polysaccharide catabolic process"/>
    <property type="evidence" value="ECO:0007669"/>
    <property type="project" value="UniProtKB-KW"/>
</dbReference>
<organism evidence="12">
    <name type="scientific">Schizophyllum commune (strain H4-8 / FGSC 9210)</name>
    <name type="common">Split gill fungus</name>
    <dbReference type="NCBI Taxonomy" id="578458"/>
    <lineage>
        <taxon>Eukaryota</taxon>
        <taxon>Fungi</taxon>
        <taxon>Dikarya</taxon>
        <taxon>Basidiomycota</taxon>
        <taxon>Agaricomycotina</taxon>
        <taxon>Agaricomycetes</taxon>
        <taxon>Agaricomycetidae</taxon>
        <taxon>Agaricales</taxon>
        <taxon>Schizophyllaceae</taxon>
        <taxon>Schizophyllum</taxon>
    </lineage>
</organism>
<evidence type="ECO:0000256" key="7">
    <source>
        <dbReference type="RuleBase" id="RU000489"/>
    </source>
</evidence>
<keyword evidence="9" id="KW-0732">Signal</keyword>
<evidence type="ECO:0000256" key="8">
    <source>
        <dbReference type="RuleBase" id="RU004453"/>
    </source>
</evidence>
<feature type="chain" id="PRO_5003120951" evidence="9">
    <location>
        <begin position="25"/>
        <end position="467"/>
    </location>
</feature>
<evidence type="ECO:0000256" key="5">
    <source>
        <dbReference type="ARBA" id="ARBA00023295"/>
    </source>
</evidence>